<proteinExistence type="predicted"/>
<dbReference type="GO" id="GO:0003729">
    <property type="term" value="F:mRNA binding"/>
    <property type="evidence" value="ECO:0007669"/>
    <property type="project" value="TreeGrafter"/>
</dbReference>
<reference evidence="1 2" key="1">
    <citation type="journal article" date="2019" name="Nat. Ecol. Evol.">
        <title>Megaphylogeny resolves global patterns of mushroom evolution.</title>
        <authorList>
            <person name="Varga T."/>
            <person name="Krizsan K."/>
            <person name="Foldi C."/>
            <person name="Dima B."/>
            <person name="Sanchez-Garcia M."/>
            <person name="Sanchez-Ramirez S."/>
            <person name="Szollosi G.J."/>
            <person name="Szarkandi J.G."/>
            <person name="Papp V."/>
            <person name="Albert L."/>
            <person name="Andreopoulos W."/>
            <person name="Angelini C."/>
            <person name="Antonin V."/>
            <person name="Barry K.W."/>
            <person name="Bougher N.L."/>
            <person name="Buchanan P."/>
            <person name="Buyck B."/>
            <person name="Bense V."/>
            <person name="Catcheside P."/>
            <person name="Chovatia M."/>
            <person name="Cooper J."/>
            <person name="Damon W."/>
            <person name="Desjardin D."/>
            <person name="Finy P."/>
            <person name="Geml J."/>
            <person name="Haridas S."/>
            <person name="Hughes K."/>
            <person name="Justo A."/>
            <person name="Karasinski D."/>
            <person name="Kautmanova I."/>
            <person name="Kiss B."/>
            <person name="Kocsube S."/>
            <person name="Kotiranta H."/>
            <person name="LaButti K.M."/>
            <person name="Lechner B.E."/>
            <person name="Liimatainen K."/>
            <person name="Lipzen A."/>
            <person name="Lukacs Z."/>
            <person name="Mihaltcheva S."/>
            <person name="Morgado L.N."/>
            <person name="Niskanen T."/>
            <person name="Noordeloos M.E."/>
            <person name="Ohm R.A."/>
            <person name="Ortiz-Santana B."/>
            <person name="Ovrebo C."/>
            <person name="Racz N."/>
            <person name="Riley R."/>
            <person name="Savchenko A."/>
            <person name="Shiryaev A."/>
            <person name="Soop K."/>
            <person name="Spirin V."/>
            <person name="Szebenyi C."/>
            <person name="Tomsovsky M."/>
            <person name="Tulloss R.E."/>
            <person name="Uehling J."/>
            <person name="Grigoriev I.V."/>
            <person name="Vagvolgyi C."/>
            <person name="Papp T."/>
            <person name="Martin F.M."/>
            <person name="Miettinen O."/>
            <person name="Hibbett D.S."/>
            <person name="Nagy L.G."/>
        </authorList>
    </citation>
    <scope>NUCLEOTIDE SEQUENCE [LARGE SCALE GENOMIC DNA]</scope>
    <source>
        <strain evidence="1 2">FP101781</strain>
    </source>
</reference>
<dbReference type="PANTHER" id="PTHR23092:SF15">
    <property type="entry name" value="INACTIVE NON-CANONICAL POLY(A) RNA POLYMERASE PROTEIN TRF4-2-RELATED"/>
    <property type="match status" value="1"/>
</dbReference>
<evidence type="ECO:0000313" key="1">
    <source>
        <dbReference type="EMBL" id="TEB25774.1"/>
    </source>
</evidence>
<dbReference type="Proteomes" id="UP000298030">
    <property type="component" value="Unassembled WGS sequence"/>
</dbReference>
<sequence>MDALSIGLWVSRRLSLHREVEHFMAYMKPTNEEAALRKDPYWEVHEVTKEASTRDGLHVVVGLHPKTFAPPSPILEDEHPQVEIFPAVRNQTCRVQCPVLRITDASTGIDIVLKGSDERSVRAREVTKAWMDGEDGKVIGSLVMVLKLFPIYSAAGESFTGGIDSKVVGMDGSWAYGEARDAEVTLGDLKCGWEGSQEGEADIAGIELDGGSSNNGPGDSMDLGEAFLGFLRFYGQGVRLHEQGDHLYLNERLLSLKPSMLGPSSVLSRSS</sequence>
<gene>
    <name evidence="1" type="ORF">FA13DRAFT_1796274</name>
</gene>
<dbReference type="GO" id="GO:0043634">
    <property type="term" value="P:polyadenylation-dependent ncRNA catabolic process"/>
    <property type="evidence" value="ECO:0007669"/>
    <property type="project" value="TreeGrafter"/>
</dbReference>
<comment type="caution">
    <text evidence="1">The sequence shown here is derived from an EMBL/GenBank/DDBJ whole genome shotgun (WGS) entry which is preliminary data.</text>
</comment>
<organism evidence="1 2">
    <name type="scientific">Coprinellus micaceus</name>
    <name type="common">Glistening ink-cap mushroom</name>
    <name type="synonym">Coprinus micaceus</name>
    <dbReference type="NCBI Taxonomy" id="71717"/>
    <lineage>
        <taxon>Eukaryota</taxon>
        <taxon>Fungi</taxon>
        <taxon>Dikarya</taxon>
        <taxon>Basidiomycota</taxon>
        <taxon>Agaricomycotina</taxon>
        <taxon>Agaricomycetes</taxon>
        <taxon>Agaricomycetidae</taxon>
        <taxon>Agaricales</taxon>
        <taxon>Agaricineae</taxon>
        <taxon>Psathyrellaceae</taxon>
        <taxon>Coprinellus</taxon>
    </lineage>
</organism>
<dbReference type="PANTHER" id="PTHR23092">
    <property type="entry name" value="POLY(A) RNA POLYMERASE"/>
    <property type="match status" value="1"/>
</dbReference>
<dbReference type="GO" id="GO:0031499">
    <property type="term" value="C:TRAMP complex"/>
    <property type="evidence" value="ECO:0007669"/>
    <property type="project" value="TreeGrafter"/>
</dbReference>
<dbReference type="STRING" id="71717.A0A4Y7SVX8"/>
<dbReference type="OrthoDB" id="273917at2759"/>
<dbReference type="GO" id="GO:0031123">
    <property type="term" value="P:RNA 3'-end processing"/>
    <property type="evidence" value="ECO:0007669"/>
    <property type="project" value="TreeGrafter"/>
</dbReference>
<dbReference type="InterPro" id="IPR045862">
    <property type="entry name" value="Trf4-like"/>
</dbReference>
<evidence type="ECO:0008006" key="3">
    <source>
        <dbReference type="Google" id="ProtNLM"/>
    </source>
</evidence>
<name>A0A4Y7SVX8_COPMI</name>
<keyword evidence="2" id="KW-1185">Reference proteome</keyword>
<evidence type="ECO:0000313" key="2">
    <source>
        <dbReference type="Proteomes" id="UP000298030"/>
    </source>
</evidence>
<dbReference type="GO" id="GO:0005730">
    <property type="term" value="C:nucleolus"/>
    <property type="evidence" value="ECO:0007669"/>
    <property type="project" value="TreeGrafter"/>
</dbReference>
<dbReference type="EMBL" id="QPFP01000054">
    <property type="protein sequence ID" value="TEB25774.1"/>
    <property type="molecule type" value="Genomic_DNA"/>
</dbReference>
<accession>A0A4Y7SVX8</accession>
<dbReference type="GO" id="GO:1990817">
    <property type="term" value="F:poly(A) RNA polymerase activity"/>
    <property type="evidence" value="ECO:0007669"/>
    <property type="project" value="InterPro"/>
</dbReference>
<dbReference type="AlphaFoldDB" id="A0A4Y7SVX8"/>
<protein>
    <recommendedName>
        <fullName evidence="3">PAP-associated domain-containing protein</fullName>
    </recommendedName>
</protein>